<evidence type="ECO:0000313" key="3">
    <source>
        <dbReference type="Proteomes" id="UP001246690"/>
    </source>
</evidence>
<organism evidence="2 3">
    <name type="scientific">Buttiauxella selenatireducens</name>
    <dbReference type="NCBI Taxonomy" id="3073902"/>
    <lineage>
        <taxon>Bacteria</taxon>
        <taxon>Pseudomonadati</taxon>
        <taxon>Pseudomonadota</taxon>
        <taxon>Gammaproteobacteria</taxon>
        <taxon>Enterobacterales</taxon>
        <taxon>Enterobacteriaceae</taxon>
        <taxon>Buttiauxella</taxon>
    </lineage>
</organism>
<dbReference type="Pfam" id="PF07511">
    <property type="entry name" value="DUF1525"/>
    <property type="match status" value="1"/>
</dbReference>
<protein>
    <submittedName>
        <fullName evidence="2">TIGR03757 family integrating conjugative element protein</fullName>
    </submittedName>
</protein>
<evidence type="ECO:0000313" key="2">
    <source>
        <dbReference type="EMBL" id="WMY72466.1"/>
    </source>
</evidence>
<dbReference type="NCBIfam" id="TIGR03757">
    <property type="entry name" value="conj_TIGR03757"/>
    <property type="match status" value="1"/>
</dbReference>
<dbReference type="InterPro" id="IPR011090">
    <property type="entry name" value="Integr_conj_element_PFL4709"/>
</dbReference>
<keyword evidence="3" id="KW-1185">Reference proteome</keyword>
<dbReference type="Proteomes" id="UP001246690">
    <property type="component" value="Chromosome"/>
</dbReference>
<reference evidence="2 3" key="1">
    <citation type="submission" date="2023-09" db="EMBL/GenBank/DDBJ databases">
        <title>Buttiauxella selenatireducens sp. nov., isolated from the rhizosphere of Cardamine hupingshanesis.</title>
        <authorList>
            <person name="Zhang S."/>
            <person name="Xu Z."/>
            <person name="Wang H."/>
            <person name="Guo Y."/>
        </authorList>
    </citation>
    <scope>NUCLEOTIDE SEQUENCE [LARGE SCALE GENOMIC DNA]</scope>
    <source>
        <strain evidence="2 3">R73</strain>
    </source>
</reference>
<evidence type="ECO:0000256" key="1">
    <source>
        <dbReference type="SAM" id="SignalP"/>
    </source>
</evidence>
<gene>
    <name evidence="2" type="ORF">RHD99_13310</name>
</gene>
<dbReference type="EMBL" id="CP133838">
    <property type="protein sequence ID" value="WMY72466.1"/>
    <property type="molecule type" value="Genomic_DNA"/>
</dbReference>
<feature type="signal peptide" evidence="1">
    <location>
        <begin position="1"/>
        <end position="21"/>
    </location>
</feature>
<sequence length="136" mass="15487">MPRYLFFSPCILYFVATSVFAQAVVYTTKRWPVEHPEPGVVVQVLEEVVLLEKGLFPSLSDNTQEAEKQAQLRMQQPDWHEQEARLTHAYQALLEARAVGIAKIPAVVFDDRFVVYGTTDVALAQQLRDAWQAQQP</sequence>
<keyword evidence="1" id="KW-0732">Signal</keyword>
<name>A0ABY9S4P2_9ENTR</name>
<dbReference type="RefSeq" id="WP_309874388.1">
    <property type="nucleotide sequence ID" value="NZ_CP133838.1"/>
</dbReference>
<accession>A0ABY9S4P2</accession>
<proteinExistence type="predicted"/>
<feature type="chain" id="PRO_5045466615" evidence="1">
    <location>
        <begin position="22"/>
        <end position="136"/>
    </location>
</feature>